<sequence>MVLDKRRMSLLHYLYQQNGSIGMEQLKKQLGVSQRTIYYDMDQINGWLEQEHLDPIQKPYGKGFFLTKETVEALPEKLTLQDEWDYRFSPEERIKLTTLTLLTQNKPSSVQELKDNVQVSRGTIFRDIQQINKDMETSGLVLIHENSGYIVQGQEKDKRQVISDTITSLLTDNNNDHMKQKLNSMLHPAAPTAETNLFSMIQDEIAALEGVLNVSFTEDMFQLLVLQIMIAVQRKSHDLSLAVDKEEKKILESTRAFEAARELNDRLRGKGFHPLPEQEIYLLTIQILGSRVHYDPRTGSNMKAMEQLRMVIKKIVDDFQVTACIIFEERKQLEDNLFVHLKPTYYRLKYGLSLNNQYYQDIQTHYPDIYDLTKRSLSHLESFIGKTIPKEETAYIAMHFGGWLRRENQTSVKKYRGVVVCENGIAASGMVRAQVESLLPEIMITNTLSIREYNNQPVEADIIFSTSFIKQKQTPIIYLPTILNDADRESVVYRTRRLLKPDAAGFHNIEGLMNIINHHTEIYDKETLQEKLETFLSSQHSFKKETYKPMLDELLTKETIQFEQEVTDWEHAVRTASAPLLQLENIQETYVEAMIDNIRENGPYVVIAPHIALPHARPEEGVDKLGMSLLHLKKPVSFSDQDKHKASLVIVLAAVDNETHLQALAQLTEMLSNPGNTKQLLQAEKAEDILKLVTHYSLQGGE</sequence>
<evidence type="ECO:0000313" key="10">
    <source>
        <dbReference type="Proteomes" id="UP000199668"/>
    </source>
</evidence>
<keyword evidence="2" id="KW-0677">Repeat</keyword>
<keyword evidence="10" id="KW-1185">Reference proteome</keyword>
<dbReference type="InterPro" id="IPR013196">
    <property type="entry name" value="HTH_11"/>
</dbReference>
<dbReference type="PANTHER" id="PTHR30185:SF9">
    <property type="entry name" value="MANNITOL-SPECIFIC PHOSPHOTRANSFERASE ENZYME IIA COMPONENT"/>
    <property type="match status" value="1"/>
</dbReference>
<feature type="domain" description="PTS EIIA type-2" evidence="6">
    <location>
        <begin position="553"/>
        <end position="696"/>
    </location>
</feature>
<dbReference type="Pfam" id="PF00874">
    <property type="entry name" value="PRD"/>
    <property type="match status" value="2"/>
</dbReference>
<dbReference type="InterPro" id="IPR036388">
    <property type="entry name" value="WH-like_DNA-bd_sf"/>
</dbReference>
<organism evidence="9 10">
    <name type="scientific">Salibacterium qingdaonense</name>
    <dbReference type="NCBI Taxonomy" id="266892"/>
    <lineage>
        <taxon>Bacteria</taxon>
        <taxon>Bacillati</taxon>
        <taxon>Bacillota</taxon>
        <taxon>Bacilli</taxon>
        <taxon>Bacillales</taxon>
        <taxon>Bacillaceae</taxon>
    </lineage>
</organism>
<dbReference type="OrthoDB" id="369398at2"/>
<dbReference type="Gene3D" id="1.10.1790.10">
    <property type="entry name" value="PRD domain"/>
    <property type="match status" value="2"/>
</dbReference>
<dbReference type="PROSITE" id="PS00372">
    <property type="entry name" value="PTS_EIIA_TYPE_2_HIS"/>
    <property type="match status" value="1"/>
</dbReference>
<dbReference type="PROSITE" id="PS51099">
    <property type="entry name" value="PTS_EIIB_TYPE_2"/>
    <property type="match status" value="1"/>
</dbReference>
<dbReference type="Pfam" id="PF05043">
    <property type="entry name" value="Mga"/>
    <property type="match status" value="1"/>
</dbReference>
<dbReference type="InterPro" id="IPR036390">
    <property type="entry name" value="WH_DNA-bd_sf"/>
</dbReference>
<dbReference type="RefSeq" id="WP_090925042.1">
    <property type="nucleotide sequence ID" value="NZ_FOTY01000001.1"/>
</dbReference>
<dbReference type="InterPro" id="IPR011608">
    <property type="entry name" value="PRD"/>
</dbReference>
<dbReference type="CDD" id="cd00211">
    <property type="entry name" value="PTS_IIA_fru"/>
    <property type="match status" value="1"/>
</dbReference>
<accession>A0A1I4HWH2</accession>
<evidence type="ECO:0000256" key="4">
    <source>
        <dbReference type="ARBA" id="ARBA00023159"/>
    </source>
</evidence>
<dbReference type="AlphaFoldDB" id="A0A1I4HWH2"/>
<dbReference type="InterPro" id="IPR013011">
    <property type="entry name" value="PTS_EIIB_2"/>
</dbReference>
<reference evidence="9 10" key="1">
    <citation type="submission" date="2016-10" db="EMBL/GenBank/DDBJ databases">
        <authorList>
            <person name="de Groot N.N."/>
        </authorList>
    </citation>
    <scope>NUCLEOTIDE SEQUENCE [LARGE SCALE GENOMIC DNA]</scope>
    <source>
        <strain evidence="9 10">CGMCC 1.6134</strain>
    </source>
</reference>
<dbReference type="EMBL" id="FOTY01000001">
    <property type="protein sequence ID" value="SFL46488.1"/>
    <property type="molecule type" value="Genomic_DNA"/>
</dbReference>
<dbReference type="SUPFAM" id="SSF46785">
    <property type="entry name" value="Winged helix' DNA-binding domain"/>
    <property type="match status" value="2"/>
</dbReference>
<proteinExistence type="predicted"/>
<evidence type="ECO:0000313" key="9">
    <source>
        <dbReference type="EMBL" id="SFL46488.1"/>
    </source>
</evidence>
<dbReference type="GO" id="GO:0008982">
    <property type="term" value="F:protein-N(PI)-phosphohistidine-sugar phosphotransferase activity"/>
    <property type="evidence" value="ECO:0007669"/>
    <property type="project" value="InterPro"/>
</dbReference>
<dbReference type="InterPro" id="IPR016152">
    <property type="entry name" value="PTrfase/Anion_transptr"/>
</dbReference>
<feature type="domain" description="PTS EIIB type-2" evidence="7">
    <location>
        <begin position="415"/>
        <end position="503"/>
    </location>
</feature>
<evidence type="ECO:0000256" key="1">
    <source>
        <dbReference type="ARBA" id="ARBA00022679"/>
    </source>
</evidence>
<dbReference type="STRING" id="266892.SAMN04488054_10157"/>
<protein>
    <submittedName>
        <fullName evidence="9">Transcriptional antiterminator</fullName>
    </submittedName>
</protein>
<dbReference type="Pfam" id="PF08279">
    <property type="entry name" value="HTH_11"/>
    <property type="match status" value="1"/>
</dbReference>
<evidence type="ECO:0000256" key="2">
    <source>
        <dbReference type="ARBA" id="ARBA00022737"/>
    </source>
</evidence>
<keyword evidence="4" id="KW-0010">Activator</keyword>
<dbReference type="CDD" id="cd05568">
    <property type="entry name" value="PTS_IIB_bgl_like"/>
    <property type="match status" value="1"/>
</dbReference>
<feature type="domain" description="PRD" evidence="8">
    <location>
        <begin position="303"/>
        <end position="410"/>
    </location>
</feature>
<feature type="domain" description="PRD" evidence="8">
    <location>
        <begin position="192"/>
        <end position="297"/>
    </location>
</feature>
<keyword evidence="5" id="KW-0804">Transcription</keyword>
<dbReference type="InterPro" id="IPR002178">
    <property type="entry name" value="PTS_EIIA_type-2_dom"/>
</dbReference>
<name>A0A1I4HWH2_9BACI</name>
<dbReference type="InterPro" id="IPR050661">
    <property type="entry name" value="BglG_antiterminators"/>
</dbReference>
<keyword evidence="1" id="KW-0808">Transferase</keyword>
<dbReference type="Gene3D" id="3.40.50.2300">
    <property type="match status" value="1"/>
</dbReference>
<dbReference type="InterPro" id="IPR007737">
    <property type="entry name" value="Mga_HTH"/>
</dbReference>
<dbReference type="Gene3D" id="1.10.10.10">
    <property type="entry name" value="Winged helix-like DNA-binding domain superfamily/Winged helix DNA-binding domain"/>
    <property type="match status" value="2"/>
</dbReference>
<dbReference type="SUPFAM" id="SSF55804">
    <property type="entry name" value="Phoshotransferase/anion transport protein"/>
    <property type="match status" value="1"/>
</dbReference>
<dbReference type="PROSITE" id="PS51372">
    <property type="entry name" value="PRD_2"/>
    <property type="match status" value="2"/>
</dbReference>
<evidence type="ECO:0000259" key="7">
    <source>
        <dbReference type="PROSITE" id="PS51099"/>
    </source>
</evidence>
<keyword evidence="3" id="KW-0805">Transcription regulation</keyword>
<dbReference type="SUPFAM" id="SSF52794">
    <property type="entry name" value="PTS system IIB component-like"/>
    <property type="match status" value="1"/>
</dbReference>
<dbReference type="GO" id="GO:0006355">
    <property type="term" value="P:regulation of DNA-templated transcription"/>
    <property type="evidence" value="ECO:0007669"/>
    <property type="project" value="InterPro"/>
</dbReference>
<evidence type="ECO:0000256" key="5">
    <source>
        <dbReference type="ARBA" id="ARBA00023163"/>
    </source>
</evidence>
<dbReference type="InterPro" id="IPR036634">
    <property type="entry name" value="PRD_sf"/>
</dbReference>
<gene>
    <name evidence="9" type="ORF">SAMN04488054_10157</name>
</gene>
<dbReference type="InterPro" id="IPR036095">
    <property type="entry name" value="PTS_EIIB-like_sf"/>
</dbReference>
<dbReference type="PROSITE" id="PS51094">
    <property type="entry name" value="PTS_EIIA_TYPE_2"/>
    <property type="match status" value="1"/>
</dbReference>
<dbReference type="Gene3D" id="3.40.930.10">
    <property type="entry name" value="Mannitol-specific EII, Chain A"/>
    <property type="match status" value="1"/>
</dbReference>
<evidence type="ECO:0000256" key="3">
    <source>
        <dbReference type="ARBA" id="ARBA00023015"/>
    </source>
</evidence>
<dbReference type="SUPFAM" id="SSF63520">
    <property type="entry name" value="PTS-regulatory domain, PRD"/>
    <property type="match status" value="2"/>
</dbReference>
<dbReference type="Pfam" id="PF00359">
    <property type="entry name" value="PTS_EIIA_2"/>
    <property type="match status" value="1"/>
</dbReference>
<dbReference type="GO" id="GO:0009401">
    <property type="term" value="P:phosphoenolpyruvate-dependent sugar phosphotransferase system"/>
    <property type="evidence" value="ECO:0007669"/>
    <property type="project" value="InterPro"/>
</dbReference>
<evidence type="ECO:0000259" key="8">
    <source>
        <dbReference type="PROSITE" id="PS51372"/>
    </source>
</evidence>
<dbReference type="Proteomes" id="UP000199668">
    <property type="component" value="Unassembled WGS sequence"/>
</dbReference>
<evidence type="ECO:0000259" key="6">
    <source>
        <dbReference type="PROSITE" id="PS51094"/>
    </source>
</evidence>
<dbReference type="PANTHER" id="PTHR30185">
    <property type="entry name" value="CRYPTIC BETA-GLUCOSIDE BGL OPERON ANTITERMINATOR"/>
    <property type="match status" value="1"/>
</dbReference>